<evidence type="ECO:0000313" key="2">
    <source>
        <dbReference type="Proteomes" id="UP000198460"/>
    </source>
</evidence>
<dbReference type="EMBL" id="FXAN01000108">
    <property type="protein sequence ID" value="SMG02665.1"/>
    <property type="molecule type" value="Genomic_DNA"/>
</dbReference>
<evidence type="ECO:0000313" key="1">
    <source>
        <dbReference type="EMBL" id="SMG02665.1"/>
    </source>
</evidence>
<accession>A0A238HC98</accession>
<reference evidence="1 2" key="1">
    <citation type="submission" date="2017-04" db="EMBL/GenBank/DDBJ databases">
        <authorList>
            <person name="Afonso C.L."/>
            <person name="Miller P.J."/>
            <person name="Scott M.A."/>
            <person name="Spackman E."/>
            <person name="Goraichik I."/>
            <person name="Dimitrov K.M."/>
            <person name="Suarez D.L."/>
            <person name="Swayne D.E."/>
        </authorList>
    </citation>
    <scope>NUCLEOTIDE SEQUENCE [LARGE SCALE GENOMIC DNA]</scope>
    <source>
        <strain evidence="1">LMG 28154</strain>
    </source>
</reference>
<dbReference type="AlphaFoldDB" id="A0A238HC98"/>
<name>A0A238HC98_9BURK</name>
<sequence>MADETFPPASVLPPLLDEAPFDRVLPPEFELVFPTLEWFALFDVLPFAFAAPPPAFNELFAALFDCCRSLRPVMSTPDALEFEVLPVWSA</sequence>
<proteinExistence type="predicted"/>
<protein>
    <submittedName>
        <fullName evidence="1">Uncharacterized protein</fullName>
    </submittedName>
</protein>
<gene>
    <name evidence="1" type="ORF">BSIN_5425</name>
</gene>
<dbReference type="Proteomes" id="UP000198460">
    <property type="component" value="Unassembled WGS sequence"/>
</dbReference>
<organism evidence="1 2">
    <name type="scientific">Burkholderia singularis</name>
    <dbReference type="NCBI Taxonomy" id="1503053"/>
    <lineage>
        <taxon>Bacteria</taxon>
        <taxon>Pseudomonadati</taxon>
        <taxon>Pseudomonadota</taxon>
        <taxon>Betaproteobacteria</taxon>
        <taxon>Burkholderiales</taxon>
        <taxon>Burkholderiaceae</taxon>
        <taxon>Burkholderia</taxon>
        <taxon>pseudomallei group</taxon>
    </lineage>
</organism>